<sequence>MRTDEYITHLRGKGIMVSIQENQVEVKAPDGVLTPDIIEDLKSKKRDILDFFNSIIEEKEFELIKPAPIQPHYPLSRGQIRLWILNELGETQGLYNSPLIYPIGELDVDMVKETLNDLILRHEILRTVIKIVDGQPRQFVKEFNDFKLDIDHLEAFTPADYRTIIEKELFYPFDLAKSAIKASLVKNYDGKMLLVLIFHHIIIDAWSLNVLSNEFTEIYKSKATGSFAYTPKLTIQYKDYAVWQNTLHETGNFDGARKYWIDKFSGKIARLKLPVDFSSEETQTYEGNNANFEISNKISNQLIEFAKQHNVSLYMIFIGVLKSLFHRYTGEEDIILGSVVSGRDHASLKDQVGFYVNTIALRTAVKGTSSFKQILQDVKTTTLDAFEHQSYPFDLLVNEIESEVNAEKNPLFDVLISYHDSDDSIDPSNKITDSSLGDEIEFCNTIASKFDLSYTFQRKPDGTIMGTLGFNANLFSKNKITRMIHHFKNLLEEVLNNPNEPIADIFYLEKEEVKTLAEFNNTAKTLHFNKGMKHIIESRVEKNPESTAIITDNGEVTFEELNNKANRLSHYLKDTFKVSKGDCVGVMMDNTVDRMVTLLSIIKLGGVYVPIDKENPFERTSFILNDTNAKLLITESFCKVVQEESRYNVAFLKADQIKNDLNEFSSENIKVNVDLQDLFSILYTSGSTGNPKGVLIKNEGLINRINWFWDHYGFTENDIIFQKTPFVFDVSIGEIFMPLCFGAKLVLATGEENSLQLTESIIKYNLTYIHFSPTQLNNYLDAVDNDFSKITSLRRIVCSGEELTKTILTKYYKHLQIPLSNLYGPTEASIEVTYFDAFPAFVQNNSSRIPIGKPINNVQIYVLDPNRKIVPIGFVGEIAIGGVCLAEGYLNSPEKTKTQFIECEFNLNESTRVYKTGDLGMWLEDGTVQFLGRKDNQISINGSRIEPGEIESVISKHPKVHNIAVVPKKDEFNNWHLMAYYTLKNEELIEVKKKKSVEKDFPIVKNQNFNYEKISSNKTNVYQLFQDSFDKNANNTAIVFKGKNLTYKELSSEVDKLAALLRVDYNLGVGSHVVLIAGRSEQTIISILAIMKIGAAYIPVDRDYPEARINYIVNDCAADLIIIDQDVEYEIENDAVPVLFYDYSKHHSGDHYLHEDDASADLTDLCYICYTSGSTGEPKGVMIEQRSVIDYVETFSNYFELSNKDAVIQQSSISFDTSIEEIFPILSTGGTLVVLSEGGRDIEGIIDGINNHNVTILSTTPLVINELNINSDRLQYIPRAIISGGDELRKSYIDKLIEKTALFNTYGPTEFTICSSFAQIDSVENCNVIGKPINNHTIYLFDDNLKEVETGEIGEIFIAGSGMARGYLNRIDETKSHFISHPSVEGLIYKTGDLAKYNENGELEFCGRKDSQVKIKGYRVEPIEIDNTLQKFTDILNSVSVAKKDYNNDKHLVTYYKGSDKVEEKEVIAFLRNELPHYMVPDYLVRIEEFPITSNGKIDVKLLPTPNSLLHNKLFYLELKDFMKQFLPAYLIPSQFVLMDKLPLTVSGKIDRKFLENKKIEKREDKKYVAPQNITEEKIQKVWEDNLKLSKISIDTNFFEIGGNSIKATQIMAMISKELEIYVPLKDIYNNPTILELARKINDNFTSESLLIKLNKIVDHVPNVFFIPPVLGSSIIFKNLATDLNNLANAYGLQYRGFDKNEPFDESIKVMARSFVQEIKTIKSVNQPTVLVGYSMGATIGFEVAKILEEENVDVKLILIDRGAYETEEILFDQKKSDDVIDNELAHWGKEIRKEDFDRIKQLVFHNIKILASHKLEGKISSEIIAVEANKNSDKVKMKGWQGYTNGTFEHHFLNTTHYEIINEQKDELASLIKKALL</sequence>
<keyword evidence="3" id="KW-0597">Phosphoprotein</keyword>
<dbReference type="PROSITE" id="PS00455">
    <property type="entry name" value="AMP_BINDING"/>
    <property type="match status" value="2"/>
</dbReference>
<dbReference type="InterPro" id="IPR009081">
    <property type="entry name" value="PP-bd_ACP"/>
</dbReference>
<dbReference type="InterPro" id="IPR044894">
    <property type="entry name" value="TubC_N_sf"/>
</dbReference>
<dbReference type="GO" id="GO:0044550">
    <property type="term" value="P:secondary metabolite biosynthetic process"/>
    <property type="evidence" value="ECO:0007669"/>
    <property type="project" value="TreeGrafter"/>
</dbReference>
<evidence type="ECO:0000259" key="4">
    <source>
        <dbReference type="PROSITE" id="PS50075"/>
    </source>
</evidence>
<dbReference type="Gene3D" id="3.30.300.30">
    <property type="match status" value="3"/>
</dbReference>
<dbReference type="InterPro" id="IPR041464">
    <property type="entry name" value="TubC_N"/>
</dbReference>
<dbReference type="InterPro" id="IPR023213">
    <property type="entry name" value="CAT-like_dom_sf"/>
</dbReference>
<dbReference type="InterPro" id="IPR001031">
    <property type="entry name" value="Thioesterase"/>
</dbReference>
<dbReference type="Pfam" id="PF18563">
    <property type="entry name" value="TubC_N"/>
    <property type="match status" value="1"/>
</dbReference>
<keyword evidence="2" id="KW-0596">Phosphopantetheine</keyword>
<dbReference type="PANTHER" id="PTHR45527">
    <property type="entry name" value="NONRIBOSOMAL PEPTIDE SYNTHETASE"/>
    <property type="match status" value="1"/>
</dbReference>
<dbReference type="FunFam" id="3.40.50.980:FF:000001">
    <property type="entry name" value="Non-ribosomal peptide synthetase"/>
    <property type="match status" value="2"/>
</dbReference>
<dbReference type="InterPro" id="IPR010071">
    <property type="entry name" value="AA_adenyl_dom"/>
</dbReference>
<dbReference type="EC" id="6.2.1.54" evidence="5"/>
<dbReference type="Gene3D" id="1.10.1200.10">
    <property type="entry name" value="ACP-like"/>
    <property type="match status" value="1"/>
</dbReference>
<dbReference type="SUPFAM" id="SSF53474">
    <property type="entry name" value="alpha/beta-Hydrolases"/>
    <property type="match status" value="1"/>
</dbReference>
<dbReference type="InterPro" id="IPR001242">
    <property type="entry name" value="Condensation_dom"/>
</dbReference>
<feature type="domain" description="Carrier" evidence="4">
    <location>
        <begin position="1570"/>
        <end position="1645"/>
    </location>
</feature>
<reference evidence="5 6" key="1">
    <citation type="submission" date="2020-06" db="EMBL/GenBank/DDBJ databases">
        <authorList>
            <person name="Criscuolo A."/>
        </authorList>
    </citation>
    <scope>NUCLEOTIDE SEQUENCE [LARGE SCALE GENOMIC DNA]</scope>
    <source>
        <strain evidence="5">PXU-55</strain>
    </source>
</reference>
<comment type="caution">
    <text evidence="5">The sequence shown here is derived from an EMBL/GenBank/DDBJ whole genome shotgun (WGS) entry which is preliminary data.</text>
</comment>
<dbReference type="NCBIfam" id="TIGR01733">
    <property type="entry name" value="AA-adenyl-dom"/>
    <property type="match status" value="2"/>
</dbReference>
<dbReference type="Pfam" id="PF00501">
    <property type="entry name" value="AMP-binding"/>
    <property type="match status" value="2"/>
</dbReference>
<keyword evidence="5" id="KW-0436">Ligase</keyword>
<dbReference type="Gene3D" id="1.10.10.1830">
    <property type="entry name" value="Non-ribosomal peptide synthase, adenylation domain"/>
    <property type="match status" value="1"/>
</dbReference>
<dbReference type="PROSITE" id="PS50075">
    <property type="entry name" value="CARRIER"/>
    <property type="match status" value="1"/>
</dbReference>
<dbReference type="FunFam" id="1.10.1200.10:FF:000005">
    <property type="entry name" value="Nonribosomal peptide synthetase 1"/>
    <property type="match status" value="1"/>
</dbReference>
<dbReference type="Gene3D" id="3.30.559.30">
    <property type="entry name" value="Nonribosomal peptide synthetase, condensation domain"/>
    <property type="match status" value="1"/>
</dbReference>
<dbReference type="CDD" id="cd05930">
    <property type="entry name" value="A_NRPS"/>
    <property type="match status" value="2"/>
</dbReference>
<keyword evidence="6" id="KW-1185">Reference proteome</keyword>
<evidence type="ECO:0000256" key="2">
    <source>
        <dbReference type="ARBA" id="ARBA00022450"/>
    </source>
</evidence>
<dbReference type="GO" id="GO:0043041">
    <property type="term" value="P:amino acid activation for nonribosomal peptide biosynthetic process"/>
    <property type="evidence" value="ECO:0007669"/>
    <property type="project" value="TreeGrafter"/>
</dbReference>
<dbReference type="CDD" id="cd19531">
    <property type="entry name" value="LCL_NRPS-like"/>
    <property type="match status" value="1"/>
</dbReference>
<protein>
    <submittedName>
        <fullName evidence="5">D-alanine--D-alanyl carrier protein ligase</fullName>
        <ecNumber evidence="5">6.2.1.54</ecNumber>
    </submittedName>
</protein>
<evidence type="ECO:0000256" key="3">
    <source>
        <dbReference type="ARBA" id="ARBA00022553"/>
    </source>
</evidence>
<dbReference type="Pfam" id="PF00975">
    <property type="entry name" value="Thioesterase"/>
    <property type="match status" value="1"/>
</dbReference>
<dbReference type="Pfam" id="PF00668">
    <property type="entry name" value="Condensation"/>
    <property type="match status" value="1"/>
</dbReference>
<comment type="cofactor">
    <cofactor evidence="1">
        <name>pantetheine 4'-phosphate</name>
        <dbReference type="ChEBI" id="CHEBI:47942"/>
    </cofactor>
</comment>
<dbReference type="RefSeq" id="WP_180859389.1">
    <property type="nucleotide sequence ID" value="NZ_CAIJDE010000049.1"/>
</dbReference>
<dbReference type="SUPFAM" id="SSF56801">
    <property type="entry name" value="Acetyl-CoA synthetase-like"/>
    <property type="match status" value="3"/>
</dbReference>
<dbReference type="Proteomes" id="UP000533639">
    <property type="component" value="Unassembled WGS sequence"/>
</dbReference>
<dbReference type="InterPro" id="IPR029058">
    <property type="entry name" value="AB_hydrolase_fold"/>
</dbReference>
<dbReference type="SUPFAM" id="SSF52777">
    <property type="entry name" value="CoA-dependent acyltransferases"/>
    <property type="match status" value="2"/>
</dbReference>
<dbReference type="GO" id="GO:0016874">
    <property type="term" value="F:ligase activity"/>
    <property type="evidence" value="ECO:0007669"/>
    <property type="project" value="UniProtKB-KW"/>
</dbReference>
<accession>A0A9N8J3D7</accession>
<proteinExistence type="predicted"/>
<dbReference type="Gene3D" id="3.40.50.12780">
    <property type="entry name" value="N-terminal domain of ligase-like"/>
    <property type="match status" value="2"/>
</dbReference>
<dbReference type="Gene3D" id="3.30.559.10">
    <property type="entry name" value="Chloramphenicol acetyltransferase-like domain"/>
    <property type="match status" value="1"/>
</dbReference>
<dbReference type="InterPro" id="IPR000873">
    <property type="entry name" value="AMP-dep_synth/lig_dom"/>
</dbReference>
<dbReference type="GO" id="GO:0005737">
    <property type="term" value="C:cytoplasm"/>
    <property type="evidence" value="ECO:0007669"/>
    <property type="project" value="TreeGrafter"/>
</dbReference>
<dbReference type="Gene3D" id="3.40.50.1820">
    <property type="entry name" value="alpha/beta hydrolase"/>
    <property type="match status" value="1"/>
</dbReference>
<dbReference type="SUPFAM" id="SSF47336">
    <property type="entry name" value="ACP-like"/>
    <property type="match status" value="1"/>
</dbReference>
<dbReference type="GO" id="GO:0031177">
    <property type="term" value="F:phosphopantetheine binding"/>
    <property type="evidence" value="ECO:0007669"/>
    <property type="project" value="TreeGrafter"/>
</dbReference>
<dbReference type="InterPro" id="IPR045851">
    <property type="entry name" value="AMP-bd_C_sf"/>
</dbReference>
<dbReference type="InterPro" id="IPR036736">
    <property type="entry name" value="ACP-like_sf"/>
</dbReference>
<name>A0A9N8J3D7_9FLAO</name>
<dbReference type="Pfam" id="PF00550">
    <property type="entry name" value="PP-binding"/>
    <property type="match status" value="1"/>
</dbReference>
<organism evidence="5 6">
    <name type="scientific">Flavobacterium panici</name>
    <dbReference type="NCBI Taxonomy" id="2654843"/>
    <lineage>
        <taxon>Bacteria</taxon>
        <taxon>Pseudomonadati</taxon>
        <taxon>Bacteroidota</taxon>
        <taxon>Flavobacteriia</taxon>
        <taxon>Flavobacteriales</taxon>
        <taxon>Flavobacteriaceae</taxon>
        <taxon>Flavobacterium</taxon>
    </lineage>
</organism>
<dbReference type="InterPro" id="IPR020845">
    <property type="entry name" value="AMP-binding_CS"/>
</dbReference>
<gene>
    <name evidence="5" type="primary">dltA_2</name>
    <name evidence="5" type="ORF">FLAPXU55_03218</name>
</gene>
<dbReference type="PANTHER" id="PTHR45527:SF1">
    <property type="entry name" value="FATTY ACID SYNTHASE"/>
    <property type="match status" value="1"/>
</dbReference>
<evidence type="ECO:0000256" key="1">
    <source>
        <dbReference type="ARBA" id="ARBA00001957"/>
    </source>
</evidence>
<evidence type="ECO:0000313" key="5">
    <source>
        <dbReference type="EMBL" id="CAC9975504.1"/>
    </source>
</evidence>
<evidence type="ECO:0000313" key="6">
    <source>
        <dbReference type="Proteomes" id="UP000533639"/>
    </source>
</evidence>
<dbReference type="InterPro" id="IPR042099">
    <property type="entry name" value="ANL_N_sf"/>
</dbReference>
<dbReference type="EMBL" id="CAIJDE010000049">
    <property type="protein sequence ID" value="CAC9975504.1"/>
    <property type="molecule type" value="Genomic_DNA"/>
</dbReference>
<dbReference type="NCBIfam" id="NF003417">
    <property type="entry name" value="PRK04813.1"/>
    <property type="match status" value="3"/>
</dbReference>